<feature type="coiled-coil region" evidence="1">
    <location>
        <begin position="42"/>
        <end position="69"/>
    </location>
</feature>
<evidence type="ECO:0000313" key="3">
    <source>
        <dbReference type="Proteomes" id="UP000607435"/>
    </source>
</evidence>
<name>A0ABR6XZ45_9FLAO</name>
<gene>
    <name evidence="2" type="ORF">H6H04_05210</name>
</gene>
<comment type="caution">
    <text evidence="2">The sequence shown here is derived from an EMBL/GenBank/DDBJ whole genome shotgun (WGS) entry which is preliminary data.</text>
</comment>
<proteinExistence type="predicted"/>
<keyword evidence="3" id="KW-1185">Reference proteome</keyword>
<accession>A0ABR6XZ45</accession>
<sequence length="70" mass="8274">MMKTTRDILTEISKVIRNIEENYPELQKYLGETRSTLPGGSNDNAELNREDLENYLNQLNQMVDKYKKEH</sequence>
<evidence type="ECO:0000256" key="1">
    <source>
        <dbReference type="SAM" id="Coils"/>
    </source>
</evidence>
<evidence type="ECO:0000313" key="2">
    <source>
        <dbReference type="EMBL" id="MBC3845767.1"/>
    </source>
</evidence>
<protein>
    <submittedName>
        <fullName evidence="2">Uncharacterized protein</fullName>
    </submittedName>
</protein>
<dbReference type="Proteomes" id="UP000607435">
    <property type="component" value="Unassembled WGS sequence"/>
</dbReference>
<keyword evidence="1" id="KW-0175">Coiled coil</keyword>
<organism evidence="2 3">
    <name type="scientific">Winogradskyella echinorum</name>
    <dbReference type="NCBI Taxonomy" id="538189"/>
    <lineage>
        <taxon>Bacteria</taxon>
        <taxon>Pseudomonadati</taxon>
        <taxon>Bacteroidota</taxon>
        <taxon>Flavobacteriia</taxon>
        <taxon>Flavobacteriales</taxon>
        <taxon>Flavobacteriaceae</taxon>
        <taxon>Winogradskyella</taxon>
    </lineage>
</organism>
<dbReference type="EMBL" id="JACOME010000001">
    <property type="protein sequence ID" value="MBC3845767.1"/>
    <property type="molecule type" value="Genomic_DNA"/>
</dbReference>
<reference evidence="2 3" key="1">
    <citation type="submission" date="2020-08" db="EMBL/GenBank/DDBJ databases">
        <title>Winogradskyella ouciana sp. nov., isolated from the hadal seawater of the Mariana Trench.</title>
        <authorList>
            <person name="He X."/>
        </authorList>
    </citation>
    <scope>NUCLEOTIDE SEQUENCE [LARGE SCALE GENOMIC DNA]</scope>
    <source>
        <strain evidence="2 3">KCTC 22026</strain>
    </source>
</reference>